<accession>A0ABR1AX02</accession>
<dbReference type="EMBL" id="JAWJWF010000007">
    <property type="protein sequence ID" value="KAK6630721.1"/>
    <property type="molecule type" value="Genomic_DNA"/>
</dbReference>
<keyword evidence="3" id="KW-1185">Reference proteome</keyword>
<reference evidence="2 3" key="1">
    <citation type="submission" date="2023-09" db="EMBL/GenBank/DDBJ databases">
        <title>Genomes of two closely related lineages of the louse Polyplax serrata with different host specificities.</title>
        <authorList>
            <person name="Martinu J."/>
            <person name="Tarabai H."/>
            <person name="Stefka J."/>
            <person name="Hypsa V."/>
        </authorList>
    </citation>
    <scope>NUCLEOTIDE SEQUENCE [LARGE SCALE GENOMIC DNA]</scope>
    <source>
        <strain evidence="2">98ZLc_SE</strain>
    </source>
</reference>
<gene>
    <name evidence="2" type="ORF">RUM44_002890</name>
</gene>
<dbReference type="Proteomes" id="UP001359485">
    <property type="component" value="Unassembled WGS sequence"/>
</dbReference>
<sequence length="94" mass="10812">MATHPATHRYRADFQAGNQIDRIDDSADLVNSSWQELEGISKNLLNHGKKNLELLKLIKFQSELDKLEDQELLQGRKPRESVRKKDSLVKSKAK</sequence>
<evidence type="ECO:0000313" key="3">
    <source>
        <dbReference type="Proteomes" id="UP001359485"/>
    </source>
</evidence>
<name>A0ABR1AX02_POLSC</name>
<evidence type="ECO:0000313" key="2">
    <source>
        <dbReference type="EMBL" id="KAK6630721.1"/>
    </source>
</evidence>
<proteinExistence type="predicted"/>
<organism evidence="2 3">
    <name type="scientific">Polyplax serrata</name>
    <name type="common">Common mouse louse</name>
    <dbReference type="NCBI Taxonomy" id="468196"/>
    <lineage>
        <taxon>Eukaryota</taxon>
        <taxon>Metazoa</taxon>
        <taxon>Ecdysozoa</taxon>
        <taxon>Arthropoda</taxon>
        <taxon>Hexapoda</taxon>
        <taxon>Insecta</taxon>
        <taxon>Pterygota</taxon>
        <taxon>Neoptera</taxon>
        <taxon>Paraneoptera</taxon>
        <taxon>Psocodea</taxon>
        <taxon>Troctomorpha</taxon>
        <taxon>Phthiraptera</taxon>
        <taxon>Anoplura</taxon>
        <taxon>Polyplacidae</taxon>
        <taxon>Polyplax</taxon>
    </lineage>
</organism>
<feature type="compositionally biased region" description="Basic and acidic residues" evidence="1">
    <location>
        <begin position="77"/>
        <end position="94"/>
    </location>
</feature>
<comment type="caution">
    <text evidence="2">The sequence shown here is derived from an EMBL/GenBank/DDBJ whole genome shotgun (WGS) entry which is preliminary data.</text>
</comment>
<evidence type="ECO:0000256" key="1">
    <source>
        <dbReference type="SAM" id="MobiDB-lite"/>
    </source>
</evidence>
<protein>
    <submittedName>
        <fullName evidence="2">Uncharacterized protein</fullName>
    </submittedName>
</protein>
<feature type="region of interest" description="Disordered" evidence="1">
    <location>
        <begin position="74"/>
        <end position="94"/>
    </location>
</feature>